<dbReference type="AlphaFoldDB" id="A0A2I0SE44"/>
<comment type="caution">
    <text evidence="1">The sequence shown here is derived from an EMBL/GenBank/DDBJ whole genome shotgun (WGS) entry which is preliminary data.</text>
</comment>
<dbReference type="Gene3D" id="3.30.1780.10">
    <property type="entry name" value="ornithine cyclodeaminase, domain 1"/>
    <property type="match status" value="1"/>
</dbReference>
<dbReference type="InterPro" id="IPR023401">
    <property type="entry name" value="ODC_N"/>
</dbReference>
<proteinExistence type="predicted"/>
<dbReference type="Gene3D" id="3.40.50.720">
    <property type="entry name" value="NAD(P)-binding Rossmann-like Domain"/>
    <property type="match status" value="1"/>
</dbReference>
<dbReference type="InterPro" id="IPR003462">
    <property type="entry name" value="ODC_Mu_crystall"/>
</dbReference>
<dbReference type="GO" id="GO:0005737">
    <property type="term" value="C:cytoplasm"/>
    <property type="evidence" value="ECO:0007669"/>
    <property type="project" value="TreeGrafter"/>
</dbReference>
<dbReference type="PIRSF" id="PIRSF001439">
    <property type="entry name" value="CryM"/>
    <property type="match status" value="1"/>
</dbReference>
<dbReference type="RefSeq" id="WP_103553868.1">
    <property type="nucleotide sequence ID" value="NZ_JBHJSK010000007.1"/>
</dbReference>
<dbReference type="Proteomes" id="UP000236178">
    <property type="component" value="Unassembled WGS sequence"/>
</dbReference>
<keyword evidence="2" id="KW-1185">Reference proteome</keyword>
<dbReference type="PANTHER" id="PTHR13812">
    <property type="entry name" value="KETIMINE REDUCTASE MU-CRYSTALLIN"/>
    <property type="match status" value="1"/>
</dbReference>
<evidence type="ECO:0000313" key="1">
    <source>
        <dbReference type="EMBL" id="PKT68213.1"/>
    </source>
</evidence>
<dbReference type="SUPFAM" id="SSF51735">
    <property type="entry name" value="NAD(P)-binding Rossmann-fold domains"/>
    <property type="match status" value="1"/>
</dbReference>
<accession>A0A2I0SE44</accession>
<reference evidence="1 2" key="1">
    <citation type="submission" date="2017-12" db="EMBL/GenBank/DDBJ databases">
        <title>Streptomyces populusis sp. nov., a novel endophytic actinobacterium isolated from stems of Populus adenopoda Maxim.</title>
        <authorList>
            <person name="Wang Z."/>
        </authorList>
    </citation>
    <scope>NUCLEOTIDE SEQUENCE [LARGE SCALE GENOMIC DNA]</scope>
    <source>
        <strain evidence="1 2">A249</strain>
    </source>
</reference>
<dbReference type="PANTHER" id="PTHR13812:SF19">
    <property type="entry name" value="KETIMINE REDUCTASE MU-CRYSTALLIN"/>
    <property type="match status" value="1"/>
</dbReference>
<name>A0A2I0SE44_9ACTN</name>
<protein>
    <recommendedName>
        <fullName evidence="3">Ornithine cyclodeaminase</fullName>
    </recommendedName>
</protein>
<dbReference type="OrthoDB" id="3814544at2"/>
<gene>
    <name evidence="1" type="ORF">CW362_36290</name>
</gene>
<evidence type="ECO:0000313" key="2">
    <source>
        <dbReference type="Proteomes" id="UP000236178"/>
    </source>
</evidence>
<dbReference type="InterPro" id="IPR036291">
    <property type="entry name" value="NAD(P)-bd_dom_sf"/>
</dbReference>
<organism evidence="1 2">
    <name type="scientific">Streptomyces populi</name>
    <dbReference type="NCBI Taxonomy" id="2058924"/>
    <lineage>
        <taxon>Bacteria</taxon>
        <taxon>Bacillati</taxon>
        <taxon>Actinomycetota</taxon>
        <taxon>Actinomycetes</taxon>
        <taxon>Kitasatosporales</taxon>
        <taxon>Streptomycetaceae</taxon>
        <taxon>Streptomyces</taxon>
    </lineage>
</organism>
<dbReference type="Pfam" id="PF02423">
    <property type="entry name" value="OCD_Mu_crystall"/>
    <property type="match status" value="1"/>
</dbReference>
<sequence>MSEILFLDGARTRAALDPHRVLDAVAAALVAIGRDEVSVPPRIAARTPHGLLGAMPGHVPGLGLAAKLVSVFADPERPGRSSHRGVVALFDETDGRPLALMDAEPLTEIRTAATATLSARALARPDAGRVAVVGTGAQARAQIALLAAVDPGTPVAVAGRDPLRAGSAAALHPAGRVAESVEEAVRGADTVFCCTGAVRPVIRRSWLAPGTHVSSVGGSHGPELDAATVRDAALFAEWPGAATTPPPSGAHELQDLPPERRVTLLGPVLAGTHPGRRDDAELTLFKSTGHAALDVAAAHVADAVARAEGWGTRLTL</sequence>
<dbReference type="EMBL" id="PJOS01000122">
    <property type="protein sequence ID" value="PKT68213.1"/>
    <property type="molecule type" value="Genomic_DNA"/>
</dbReference>
<evidence type="ECO:0008006" key="3">
    <source>
        <dbReference type="Google" id="ProtNLM"/>
    </source>
</evidence>